<dbReference type="GO" id="GO:0043531">
    <property type="term" value="F:ADP binding"/>
    <property type="evidence" value="ECO:0007669"/>
    <property type="project" value="InterPro"/>
</dbReference>
<dbReference type="SUPFAM" id="SSF52540">
    <property type="entry name" value="P-loop containing nucleoside triphosphate hydrolases"/>
    <property type="match status" value="1"/>
</dbReference>
<feature type="domain" description="NB-ARC" evidence="4">
    <location>
        <begin position="73"/>
        <end position="179"/>
    </location>
</feature>
<evidence type="ECO:0000259" key="4">
    <source>
        <dbReference type="Pfam" id="PF00931"/>
    </source>
</evidence>
<dbReference type="PANTHER" id="PTHR23155">
    <property type="entry name" value="DISEASE RESISTANCE PROTEIN RP"/>
    <property type="match status" value="1"/>
</dbReference>
<dbReference type="Gene3D" id="1.10.8.430">
    <property type="entry name" value="Helical domain of apoptotic protease-activating factors"/>
    <property type="match status" value="1"/>
</dbReference>
<dbReference type="Pfam" id="PF00931">
    <property type="entry name" value="NB-ARC"/>
    <property type="match status" value="1"/>
</dbReference>
<evidence type="ECO:0000313" key="5">
    <source>
        <dbReference type="EMBL" id="PQQ03410.1"/>
    </source>
</evidence>
<reference evidence="5 6" key="1">
    <citation type="submission" date="2018-02" db="EMBL/GenBank/DDBJ databases">
        <title>Draft genome of wild Prunus yedoensis var. nudiflora.</title>
        <authorList>
            <person name="Baek S."/>
            <person name="Kim J.-H."/>
            <person name="Choi K."/>
            <person name="Kim G.-B."/>
            <person name="Cho A."/>
            <person name="Jang H."/>
            <person name="Shin C.-H."/>
            <person name="Yu H.-J."/>
            <person name="Mun J.-H."/>
        </authorList>
    </citation>
    <scope>NUCLEOTIDE SEQUENCE [LARGE SCALE GENOMIC DNA]</scope>
    <source>
        <strain evidence="6">cv. Jeju island</strain>
        <tissue evidence="5">Leaf</tissue>
    </source>
</reference>
<keyword evidence="6" id="KW-1185">Reference proteome</keyword>
<sequence>MAEFEVSTVVEKLTNWIIEDAHLLEGVGDKVEQLRDELWWMQSFLMDADAKQEKNERLRNWVSQIREVALDAEDVFSEVNGCNMDDLKKLEEGVLVLKLHQLLKEMRYLVVLDDIWETDVWDSFQSAFPSGKMGSKVMLTTRNKEVAVYADPMSEPLELRFLTQDERLELFHKKALPGTDMPCDLEKIGREMMAKCYGLQLAVVVLGGLLSTKRKTAEEWRRMLQNITWRLIDQDHVSAILALSYNDLPFHLKSCFLHLGLFPENSSISKIKLKHLWVVEQFLPQQGEEPAEVGTKLHHQHHNATKLGGLQSMGPRWCSLSISSTKCSGKPNSTELKNLRHLLLHGTNPMNLRFDTLSILRTLKCSDGSWIEEGGLACMTNLQQLKIVELTRANLDLVVSNLERLHCLQYLSLEFRGGQPTPIGLSHFEHLHKLHLAGRINKLPELPQNVVKLSLLYSDLEEDSIGKLEMLPNLKFLFLGEGSYNRRKLVYSSEVGFPQLHILRLQLLDDLEELIVEGQ</sequence>
<evidence type="ECO:0000256" key="1">
    <source>
        <dbReference type="ARBA" id="ARBA00022737"/>
    </source>
</evidence>
<dbReference type="SUPFAM" id="SSF52058">
    <property type="entry name" value="L domain-like"/>
    <property type="match status" value="1"/>
</dbReference>
<dbReference type="PRINTS" id="PR00364">
    <property type="entry name" value="DISEASERSIST"/>
</dbReference>
<dbReference type="PANTHER" id="PTHR23155:SF1185">
    <property type="entry name" value="DISEASE RESISTANCE RPP8-LIKE PROTEIN 3-RELATED"/>
    <property type="match status" value="1"/>
</dbReference>
<dbReference type="InterPro" id="IPR044974">
    <property type="entry name" value="Disease_R_plants"/>
</dbReference>
<keyword evidence="2" id="KW-0547">Nucleotide-binding</keyword>
<dbReference type="InterPro" id="IPR036388">
    <property type="entry name" value="WH-like_DNA-bd_sf"/>
</dbReference>
<dbReference type="InterPro" id="IPR002182">
    <property type="entry name" value="NB-ARC"/>
</dbReference>
<organism evidence="5 6">
    <name type="scientific">Prunus yedoensis var. nudiflora</name>
    <dbReference type="NCBI Taxonomy" id="2094558"/>
    <lineage>
        <taxon>Eukaryota</taxon>
        <taxon>Viridiplantae</taxon>
        <taxon>Streptophyta</taxon>
        <taxon>Embryophyta</taxon>
        <taxon>Tracheophyta</taxon>
        <taxon>Spermatophyta</taxon>
        <taxon>Magnoliopsida</taxon>
        <taxon>eudicotyledons</taxon>
        <taxon>Gunneridae</taxon>
        <taxon>Pentapetalae</taxon>
        <taxon>rosids</taxon>
        <taxon>fabids</taxon>
        <taxon>Rosales</taxon>
        <taxon>Rosaceae</taxon>
        <taxon>Amygdaloideae</taxon>
        <taxon>Amygdaleae</taxon>
        <taxon>Prunus</taxon>
    </lineage>
</organism>
<dbReference type="STRING" id="2094558.A0A314YC46"/>
<name>A0A314YC46_PRUYE</name>
<evidence type="ECO:0000256" key="3">
    <source>
        <dbReference type="ARBA" id="ARBA00022821"/>
    </source>
</evidence>
<accession>A0A314YC46</accession>
<dbReference type="CDD" id="cd14798">
    <property type="entry name" value="RX-CC_like"/>
    <property type="match status" value="1"/>
</dbReference>
<evidence type="ECO:0000313" key="6">
    <source>
        <dbReference type="Proteomes" id="UP000250321"/>
    </source>
</evidence>
<keyword evidence="3" id="KW-0611">Plant defense</keyword>
<dbReference type="InterPro" id="IPR042197">
    <property type="entry name" value="Apaf_helical"/>
</dbReference>
<dbReference type="EMBL" id="PJQY01001350">
    <property type="protein sequence ID" value="PQQ03410.1"/>
    <property type="molecule type" value="Genomic_DNA"/>
</dbReference>
<dbReference type="InterPro" id="IPR038005">
    <property type="entry name" value="RX-like_CC"/>
</dbReference>
<dbReference type="InterPro" id="IPR027417">
    <property type="entry name" value="P-loop_NTPase"/>
</dbReference>
<dbReference type="Gene3D" id="3.80.10.10">
    <property type="entry name" value="Ribonuclease Inhibitor"/>
    <property type="match status" value="1"/>
</dbReference>
<dbReference type="Proteomes" id="UP000250321">
    <property type="component" value="Unassembled WGS sequence"/>
</dbReference>
<proteinExistence type="predicted"/>
<comment type="caution">
    <text evidence="5">The sequence shown here is derived from an EMBL/GenBank/DDBJ whole genome shotgun (WGS) entry which is preliminary data.</text>
</comment>
<dbReference type="AlphaFoldDB" id="A0A314YC46"/>
<dbReference type="OrthoDB" id="10547225at2759"/>
<evidence type="ECO:0000256" key="2">
    <source>
        <dbReference type="ARBA" id="ARBA00022741"/>
    </source>
</evidence>
<dbReference type="Gene3D" id="1.10.10.10">
    <property type="entry name" value="Winged helix-like DNA-binding domain superfamily/Winged helix DNA-binding domain"/>
    <property type="match status" value="1"/>
</dbReference>
<dbReference type="GO" id="GO:0098542">
    <property type="term" value="P:defense response to other organism"/>
    <property type="evidence" value="ECO:0007669"/>
    <property type="project" value="TreeGrafter"/>
</dbReference>
<dbReference type="Gene3D" id="1.20.5.4130">
    <property type="match status" value="1"/>
</dbReference>
<gene>
    <name evidence="5" type="ORF">Pyn_16999</name>
</gene>
<protein>
    <submittedName>
        <fullName evidence="5">Putative disease resistance protein</fullName>
    </submittedName>
</protein>
<keyword evidence="1" id="KW-0677">Repeat</keyword>
<dbReference type="InterPro" id="IPR032675">
    <property type="entry name" value="LRR_dom_sf"/>
</dbReference>